<keyword evidence="3" id="KW-0472">Membrane</keyword>
<sequence length="393" mass="40846">MVPILWVNIASFVNGIAIFVSLVVYGAIINDLNTLYVEVIGDVDEFKMLANDAWNEIMSVHGLNREAYVNSEKVLFGSPISREKRQYVDDCECAARPKKCPSGPMGPQGDPGLPGELALNGFDGRPGQDGIRFVVTPTDRGSCTKCPMGPPGPPGPTGPIGPPGPNGQAGAAATGSEQGPEGPPGEAGPIGPYGSRGASRTRYGGSRGPKGPPGPPGPAGRQGPVGPVGQMGPQGPTGPPGPQGQQGPRMGHETGAALIEDDGHITGEARLRRSAWKRSHILFVPEEKNTQGTSHIPNAPTIIRGPCLSAILHDFVFIFTIPSTTSSQFGIGGVLYYSFSTLAYEQTQEQVAKPKAGAPSFQEGRKSVAVTVSNGCSLPTAIITDVIVDDNSP</sequence>
<feature type="compositionally biased region" description="Low complexity" evidence="2">
    <location>
        <begin position="166"/>
        <end position="180"/>
    </location>
</feature>
<feature type="compositionally biased region" description="Low complexity" evidence="2">
    <location>
        <begin position="219"/>
        <end position="234"/>
    </location>
</feature>
<name>A0A183V6L9_TOXCA</name>
<dbReference type="GO" id="GO:0042302">
    <property type="term" value="F:structural constituent of cuticle"/>
    <property type="evidence" value="ECO:0007669"/>
    <property type="project" value="InterPro"/>
</dbReference>
<dbReference type="SMART" id="SM01088">
    <property type="entry name" value="Col_cuticle_N"/>
    <property type="match status" value="1"/>
</dbReference>
<dbReference type="PANTHER" id="PTHR24637">
    <property type="entry name" value="COLLAGEN"/>
    <property type="match status" value="1"/>
</dbReference>
<keyword evidence="6" id="KW-1185">Reference proteome</keyword>
<dbReference type="WBParaSite" id="TCNE_0001639001-mRNA-1">
    <property type="protein sequence ID" value="TCNE_0001639001-mRNA-1"/>
    <property type="gene ID" value="TCNE_0001639001"/>
</dbReference>
<reference evidence="7" key="1">
    <citation type="submission" date="2016-06" db="UniProtKB">
        <authorList>
            <consortium name="WormBaseParasite"/>
        </authorList>
    </citation>
    <scope>IDENTIFICATION</scope>
</reference>
<keyword evidence="1" id="KW-0677">Repeat</keyword>
<evidence type="ECO:0000313" key="6">
    <source>
        <dbReference type="Proteomes" id="UP000050794"/>
    </source>
</evidence>
<feature type="compositionally biased region" description="Pro residues" evidence="2">
    <location>
        <begin position="148"/>
        <end position="165"/>
    </location>
</feature>
<accession>A0A183V6L9</accession>
<keyword evidence="3" id="KW-0812">Transmembrane</keyword>
<dbReference type="InterPro" id="IPR002486">
    <property type="entry name" value="Col_cuticle_N"/>
</dbReference>
<proteinExistence type="predicted"/>
<evidence type="ECO:0000256" key="1">
    <source>
        <dbReference type="ARBA" id="ARBA00022737"/>
    </source>
</evidence>
<evidence type="ECO:0000256" key="2">
    <source>
        <dbReference type="SAM" id="MobiDB-lite"/>
    </source>
</evidence>
<evidence type="ECO:0000313" key="5">
    <source>
        <dbReference type="EMBL" id="VDM47710.1"/>
    </source>
</evidence>
<organism evidence="6 7">
    <name type="scientific">Toxocara canis</name>
    <name type="common">Canine roundworm</name>
    <dbReference type="NCBI Taxonomy" id="6265"/>
    <lineage>
        <taxon>Eukaryota</taxon>
        <taxon>Metazoa</taxon>
        <taxon>Ecdysozoa</taxon>
        <taxon>Nematoda</taxon>
        <taxon>Chromadorea</taxon>
        <taxon>Rhabditida</taxon>
        <taxon>Spirurina</taxon>
        <taxon>Ascaridomorpha</taxon>
        <taxon>Ascaridoidea</taxon>
        <taxon>Toxocaridae</taxon>
        <taxon>Toxocara</taxon>
    </lineage>
</organism>
<keyword evidence="3" id="KW-1133">Transmembrane helix</keyword>
<evidence type="ECO:0000259" key="4">
    <source>
        <dbReference type="SMART" id="SM01088"/>
    </source>
</evidence>
<gene>
    <name evidence="5" type="ORF">TCNE_LOCUS16389</name>
</gene>
<feature type="transmembrane region" description="Helical" evidence="3">
    <location>
        <begin position="6"/>
        <end position="28"/>
    </location>
</feature>
<feature type="region of interest" description="Disordered" evidence="2">
    <location>
        <begin position="98"/>
        <end position="252"/>
    </location>
</feature>
<protein>
    <submittedName>
        <fullName evidence="7">Col_cuticle_N domain-containing protein</fullName>
    </submittedName>
</protein>
<dbReference type="PANTHER" id="PTHR24637:SF308">
    <property type="entry name" value="COL_CUTICLE_N DOMAIN-CONTAINING PROTEIN"/>
    <property type="match status" value="1"/>
</dbReference>
<evidence type="ECO:0000256" key="3">
    <source>
        <dbReference type="SAM" id="Phobius"/>
    </source>
</evidence>
<feature type="domain" description="Nematode cuticle collagen N-terminal" evidence="4">
    <location>
        <begin position="5"/>
        <end position="57"/>
    </location>
</feature>
<reference evidence="5 6" key="2">
    <citation type="submission" date="2018-11" db="EMBL/GenBank/DDBJ databases">
        <authorList>
            <consortium name="Pathogen Informatics"/>
        </authorList>
    </citation>
    <scope>NUCLEOTIDE SEQUENCE [LARGE SCALE GENOMIC DNA]</scope>
</reference>
<evidence type="ECO:0000313" key="7">
    <source>
        <dbReference type="WBParaSite" id="TCNE_0001639001-mRNA-1"/>
    </source>
</evidence>
<dbReference type="Proteomes" id="UP000050794">
    <property type="component" value="Unassembled WGS sequence"/>
</dbReference>
<dbReference type="EMBL" id="UYWY01023548">
    <property type="protein sequence ID" value="VDM47710.1"/>
    <property type="molecule type" value="Genomic_DNA"/>
</dbReference>
<dbReference type="AlphaFoldDB" id="A0A183V6L9"/>
<dbReference type="Pfam" id="PF01484">
    <property type="entry name" value="Col_cuticle_N"/>
    <property type="match status" value="1"/>
</dbReference>